<dbReference type="InterPro" id="IPR050517">
    <property type="entry name" value="DDR_Repair_Kinase"/>
</dbReference>
<gene>
    <name evidence="9" type="ORF">HERI1096_LOCUS12944</name>
</gene>
<dbReference type="GO" id="GO:0004677">
    <property type="term" value="F:DNA-dependent protein kinase activity"/>
    <property type="evidence" value="ECO:0007669"/>
    <property type="project" value="InterPro"/>
</dbReference>
<evidence type="ECO:0000256" key="6">
    <source>
        <dbReference type="SAM" id="MobiDB-lite"/>
    </source>
</evidence>
<dbReference type="SMART" id="SM00146">
    <property type="entry name" value="PI3Kc"/>
    <property type="match status" value="1"/>
</dbReference>
<organism evidence="9">
    <name type="scientific">Haptolina ericina</name>
    <dbReference type="NCBI Taxonomy" id="156174"/>
    <lineage>
        <taxon>Eukaryota</taxon>
        <taxon>Haptista</taxon>
        <taxon>Haptophyta</taxon>
        <taxon>Prymnesiophyceae</taxon>
        <taxon>Prymnesiales</taxon>
        <taxon>Prymnesiaceae</taxon>
        <taxon>Haptolina</taxon>
    </lineage>
</organism>
<dbReference type="Pfam" id="PF02260">
    <property type="entry name" value="FATC"/>
    <property type="match status" value="1"/>
</dbReference>
<keyword evidence="5" id="KW-0067">ATP-binding</keyword>
<dbReference type="Pfam" id="PF00454">
    <property type="entry name" value="PI3_PI4_kinase"/>
    <property type="match status" value="1"/>
</dbReference>
<keyword evidence="4" id="KW-0418">Kinase</keyword>
<dbReference type="PROSITE" id="PS00916">
    <property type="entry name" value="PI3_4_KINASE_2"/>
    <property type="match status" value="1"/>
</dbReference>
<dbReference type="SMART" id="SM01343">
    <property type="entry name" value="FATC"/>
    <property type="match status" value="1"/>
</dbReference>
<name>A0A7S3EYK9_9EUKA</name>
<dbReference type="SUPFAM" id="SSF56112">
    <property type="entry name" value="Protein kinase-like (PK-like)"/>
    <property type="match status" value="1"/>
</dbReference>
<proteinExistence type="predicted"/>
<dbReference type="GO" id="GO:0000723">
    <property type="term" value="P:telomere maintenance"/>
    <property type="evidence" value="ECO:0007669"/>
    <property type="project" value="TreeGrafter"/>
</dbReference>
<protein>
    <recommendedName>
        <fullName evidence="1">non-specific serine/threonine protein kinase</fullName>
        <ecNumber evidence="1">2.7.11.1</ecNumber>
    </recommendedName>
</protein>
<dbReference type="GO" id="GO:0005634">
    <property type="term" value="C:nucleus"/>
    <property type="evidence" value="ECO:0007669"/>
    <property type="project" value="TreeGrafter"/>
</dbReference>
<dbReference type="PROSITE" id="PS50290">
    <property type="entry name" value="PI3_4_KINASE_3"/>
    <property type="match status" value="1"/>
</dbReference>
<evidence type="ECO:0000256" key="5">
    <source>
        <dbReference type="ARBA" id="ARBA00022840"/>
    </source>
</evidence>
<reference evidence="9" key="1">
    <citation type="submission" date="2021-01" db="EMBL/GenBank/DDBJ databases">
        <authorList>
            <person name="Corre E."/>
            <person name="Pelletier E."/>
            <person name="Niang G."/>
            <person name="Scheremetjew M."/>
            <person name="Finn R."/>
            <person name="Kale V."/>
            <person name="Holt S."/>
            <person name="Cochrane G."/>
            <person name="Meng A."/>
            <person name="Brown T."/>
            <person name="Cohen L."/>
        </authorList>
    </citation>
    <scope>NUCLEOTIDE SEQUENCE</scope>
    <source>
        <strain evidence="9">CCMP281</strain>
    </source>
</reference>
<dbReference type="PANTHER" id="PTHR11139">
    <property type="entry name" value="ATAXIA TELANGIECTASIA MUTATED ATM -RELATED"/>
    <property type="match status" value="1"/>
</dbReference>
<accession>A0A7S3EYK9</accession>
<keyword evidence="2" id="KW-0808">Transferase</keyword>
<feature type="region of interest" description="Disordered" evidence="6">
    <location>
        <begin position="359"/>
        <end position="391"/>
    </location>
</feature>
<dbReference type="GO" id="GO:0006302">
    <property type="term" value="P:double-strand break repair"/>
    <property type="evidence" value="ECO:0007669"/>
    <property type="project" value="TreeGrafter"/>
</dbReference>
<sequence>MEEAKRGKAKPLQVEDFSSHLHSYHRSNSQLNEPLGAMELPGQYGSDQPPEPNSHVLLDCLDSDLLVMVSMRAPKRVTFHGSDQKDSRFLVKGGEDLRLDERVQLMFGVMNRALAANPQCRSRGLGMRTYKVMPLNDEVGIIEWMERTQPLKAVILGQVDPLNRGQTYDVANAKAAEVYQQLYHTPKKGTLYLPKMRTVAADAIEKKLEECKRKLPADLLARGVAALSHSAESFLAMRAAFCRSLASLTVSSYVLGIGDRHLDNFMLDLSTGRVIGIDFGHAFGSATYQLLVPELMGVRLTRQMTSFLEPHSTSVLMRTHMVHTLTVLRERRTDLMRVMEVFLAEPLLDWEKQSRKLTDEQKRSLEEGDTQDSYSATPQSAASAVTSTSSGGGSVLLTKWTRDRLDGAKRKLDGGNSAFITISEIKRSVQPLVVTYRADIENVVLGCQGSLRRSLSESGLSVDDQVDCLIEQATDGNILGRTYIGWAPWV</sequence>
<feature type="domain" description="PI3K/PI4K catalytic" evidence="7">
    <location>
        <begin position="61"/>
        <end position="390"/>
    </location>
</feature>
<dbReference type="Gene3D" id="3.30.1010.10">
    <property type="entry name" value="Phosphatidylinositol 3-kinase Catalytic Subunit, Chain A, domain 4"/>
    <property type="match status" value="1"/>
</dbReference>
<dbReference type="PROSITE" id="PS51190">
    <property type="entry name" value="FATC"/>
    <property type="match status" value="1"/>
</dbReference>
<dbReference type="InterPro" id="IPR018936">
    <property type="entry name" value="PI3/4_kinase_CS"/>
</dbReference>
<evidence type="ECO:0000256" key="4">
    <source>
        <dbReference type="ARBA" id="ARBA00022777"/>
    </source>
</evidence>
<dbReference type="InterPro" id="IPR036940">
    <property type="entry name" value="PI3/4_kinase_cat_sf"/>
</dbReference>
<feature type="region of interest" description="Disordered" evidence="6">
    <location>
        <begin position="33"/>
        <end position="52"/>
    </location>
</feature>
<dbReference type="CDD" id="cd05172">
    <property type="entry name" value="PIKKc_DNA-PK"/>
    <property type="match status" value="1"/>
</dbReference>
<dbReference type="PANTHER" id="PTHR11139:SF68">
    <property type="entry name" value="DNA-DEPENDENT PROTEIN KINASE CATALYTIC SUBUNIT"/>
    <property type="match status" value="1"/>
</dbReference>
<evidence type="ECO:0000256" key="3">
    <source>
        <dbReference type="ARBA" id="ARBA00022741"/>
    </source>
</evidence>
<dbReference type="AlphaFoldDB" id="A0A7S3EYK9"/>
<feature type="compositionally biased region" description="Low complexity" evidence="6">
    <location>
        <begin position="380"/>
        <end position="389"/>
    </location>
</feature>
<dbReference type="GO" id="GO:0005524">
    <property type="term" value="F:ATP binding"/>
    <property type="evidence" value="ECO:0007669"/>
    <property type="project" value="UniProtKB-KW"/>
</dbReference>
<evidence type="ECO:0000313" key="9">
    <source>
        <dbReference type="EMBL" id="CAE0112284.1"/>
    </source>
</evidence>
<dbReference type="EMBL" id="HBHX01023295">
    <property type="protein sequence ID" value="CAE0112284.1"/>
    <property type="molecule type" value="Transcribed_RNA"/>
</dbReference>
<dbReference type="Gene3D" id="1.10.1070.11">
    <property type="entry name" value="Phosphatidylinositol 3-/4-kinase, catalytic domain"/>
    <property type="match status" value="1"/>
</dbReference>
<evidence type="ECO:0000256" key="1">
    <source>
        <dbReference type="ARBA" id="ARBA00012513"/>
    </source>
</evidence>
<evidence type="ECO:0000259" key="8">
    <source>
        <dbReference type="PROSITE" id="PS51190"/>
    </source>
</evidence>
<dbReference type="InterPro" id="IPR037706">
    <property type="entry name" value="DNA-PK_dom"/>
</dbReference>
<dbReference type="EC" id="2.7.11.1" evidence="1"/>
<feature type="domain" description="FATC" evidence="8">
    <location>
        <begin position="458"/>
        <end position="490"/>
    </location>
</feature>
<dbReference type="InterPro" id="IPR000403">
    <property type="entry name" value="PI3/4_kinase_cat_dom"/>
</dbReference>
<evidence type="ECO:0000256" key="2">
    <source>
        <dbReference type="ARBA" id="ARBA00022679"/>
    </source>
</evidence>
<evidence type="ECO:0000259" key="7">
    <source>
        <dbReference type="PROSITE" id="PS50290"/>
    </source>
</evidence>
<dbReference type="InterPro" id="IPR003152">
    <property type="entry name" value="FATC_dom"/>
</dbReference>
<keyword evidence="3" id="KW-0547">Nucleotide-binding</keyword>
<dbReference type="InterPro" id="IPR011009">
    <property type="entry name" value="Kinase-like_dom_sf"/>
</dbReference>